<proteinExistence type="inferred from homology"/>
<dbReference type="NCBIfam" id="NF002068">
    <property type="entry name" value="PRK00911.1"/>
    <property type="match status" value="1"/>
</dbReference>
<dbReference type="InterPro" id="IPR020558">
    <property type="entry name" value="DiOHA_6PGluconate_deHydtase_CS"/>
</dbReference>
<evidence type="ECO:0000259" key="17">
    <source>
        <dbReference type="Pfam" id="PF24877"/>
    </source>
</evidence>
<evidence type="ECO:0000256" key="7">
    <source>
        <dbReference type="ARBA" id="ARBA00023004"/>
    </source>
</evidence>
<feature type="binding site" evidence="15">
    <location>
        <position position="459"/>
    </location>
    <ligand>
        <name>Mg(2+)</name>
        <dbReference type="ChEBI" id="CHEBI:18420"/>
    </ligand>
</feature>
<dbReference type="EMBL" id="SSWX01000005">
    <property type="protein sequence ID" value="THJ34852.1"/>
    <property type="molecule type" value="Genomic_DNA"/>
</dbReference>
<comment type="function">
    <text evidence="15">Functions in the biosynthesis of branched-chain amino acids. Catalyzes the dehydration of (2R,3R)-2,3-dihydroxy-3-methylpentanoate (2,3-dihydroxy-3-methylvalerate) into 2-oxo-3-methylpentanoate (2-oxo-3-methylvalerate) and of (2R)-2,3-dihydroxy-3-methylbutanoate (2,3-dihydroxyisovalerate) into 2-oxo-3-methylbutanoate (2-oxoisovalerate), the penultimate precursor to L-isoleucine and L-valine, respectively.</text>
</comment>
<keyword evidence="19" id="KW-1185">Reference proteome</keyword>
<comment type="caution">
    <text evidence="15">Lacks conserved residue(s) required for the propagation of feature annotation.</text>
</comment>
<evidence type="ECO:0000259" key="16">
    <source>
        <dbReference type="Pfam" id="PF00920"/>
    </source>
</evidence>
<evidence type="ECO:0000256" key="3">
    <source>
        <dbReference type="ARBA" id="ARBA00022605"/>
    </source>
</evidence>
<comment type="pathway">
    <text evidence="12 15">Amino-acid biosynthesis; L-valine biosynthesis; L-valine from pyruvate: step 3/4.</text>
</comment>
<evidence type="ECO:0000256" key="2">
    <source>
        <dbReference type="ARBA" id="ARBA00006486"/>
    </source>
</evidence>
<reference evidence="18 19" key="1">
    <citation type="submission" date="2019-04" db="EMBL/GenBank/DDBJ databases">
        <title>Lampropedia sp YIM MLB12 draf genome.</title>
        <authorList>
            <person name="Wang Y.-X."/>
        </authorList>
    </citation>
    <scope>NUCLEOTIDE SEQUENCE [LARGE SCALE GENOMIC DNA]</scope>
    <source>
        <strain evidence="18 19">YIM MLB12</strain>
    </source>
</reference>
<comment type="cofactor">
    <cofactor evidence="1 15">
        <name>Mg(2+)</name>
        <dbReference type="ChEBI" id="CHEBI:18420"/>
    </cofactor>
</comment>
<accession>A0A4V3YXD9</accession>
<evidence type="ECO:0000256" key="10">
    <source>
        <dbReference type="ARBA" id="ARBA00023304"/>
    </source>
</evidence>
<dbReference type="GO" id="GO:0009097">
    <property type="term" value="P:isoleucine biosynthetic process"/>
    <property type="evidence" value="ECO:0007669"/>
    <property type="project" value="UniProtKB-UniRule"/>
</dbReference>
<evidence type="ECO:0000256" key="11">
    <source>
        <dbReference type="ARBA" id="ARBA00029304"/>
    </source>
</evidence>
<dbReference type="Pfam" id="PF24877">
    <property type="entry name" value="ILV_EDD_C"/>
    <property type="match status" value="1"/>
</dbReference>
<dbReference type="AlphaFoldDB" id="A0A4V3YXD9"/>
<dbReference type="PANTHER" id="PTHR21000">
    <property type="entry name" value="DIHYDROXY-ACID DEHYDRATASE DAD"/>
    <property type="match status" value="1"/>
</dbReference>
<dbReference type="UniPathway" id="UPA00047">
    <property type="reaction ID" value="UER00057"/>
</dbReference>
<evidence type="ECO:0000256" key="8">
    <source>
        <dbReference type="ARBA" id="ARBA00023014"/>
    </source>
</evidence>
<comment type="cofactor">
    <cofactor evidence="15">
        <name>[2Fe-2S] cluster</name>
        <dbReference type="ChEBI" id="CHEBI:190135"/>
    </cofactor>
    <text evidence="15">Binds 1 [2Fe-2S] cluster per subunit. This cluster acts as a Lewis acid cofactor.</text>
</comment>
<comment type="pathway">
    <text evidence="13 15">Amino-acid biosynthesis; L-isoleucine biosynthesis; L-isoleucine from 2-oxobutanoate: step 3/4.</text>
</comment>
<evidence type="ECO:0000256" key="5">
    <source>
        <dbReference type="ARBA" id="ARBA00022723"/>
    </source>
</evidence>
<dbReference type="EC" id="4.2.1.9" evidence="14 15"/>
<dbReference type="Proteomes" id="UP000306236">
    <property type="component" value="Unassembled WGS sequence"/>
</dbReference>
<dbReference type="PANTHER" id="PTHR21000:SF5">
    <property type="entry name" value="DIHYDROXY-ACID DEHYDRATASE, MITOCHONDRIAL"/>
    <property type="match status" value="1"/>
</dbReference>
<evidence type="ECO:0000256" key="15">
    <source>
        <dbReference type="HAMAP-Rule" id="MF_00012"/>
    </source>
</evidence>
<dbReference type="InterPro" id="IPR050165">
    <property type="entry name" value="DHAD_IlvD/Edd"/>
</dbReference>
<gene>
    <name evidence="15" type="primary">ilvD</name>
    <name evidence="18" type="ORF">E8K88_04985</name>
</gene>
<dbReference type="SUPFAM" id="SSF143975">
    <property type="entry name" value="IlvD/EDD N-terminal domain-like"/>
    <property type="match status" value="1"/>
</dbReference>
<keyword evidence="7 15" id="KW-0408">Iron</keyword>
<keyword evidence="10 15" id="KW-0100">Branched-chain amino acid biosynthesis</keyword>
<dbReference type="FunFam" id="3.50.30.80:FF:000001">
    <property type="entry name" value="Dihydroxy-acid dehydratase"/>
    <property type="match status" value="1"/>
</dbReference>
<dbReference type="GO" id="GO:0000287">
    <property type="term" value="F:magnesium ion binding"/>
    <property type="evidence" value="ECO:0007669"/>
    <property type="project" value="UniProtKB-UniRule"/>
</dbReference>
<dbReference type="Pfam" id="PF00920">
    <property type="entry name" value="ILVD_EDD_N"/>
    <property type="match status" value="1"/>
</dbReference>
<feature type="active site" description="Proton acceptor" evidence="15">
    <location>
        <position position="485"/>
    </location>
</feature>
<organism evidence="18 19">
    <name type="scientific">Lampropedia aestuarii</name>
    <dbReference type="NCBI Taxonomy" id="2562762"/>
    <lineage>
        <taxon>Bacteria</taxon>
        <taxon>Pseudomonadati</taxon>
        <taxon>Pseudomonadota</taxon>
        <taxon>Betaproteobacteria</taxon>
        <taxon>Burkholderiales</taxon>
        <taxon>Comamonadaceae</taxon>
        <taxon>Lampropedia</taxon>
    </lineage>
</organism>
<keyword evidence="4 15" id="KW-0001">2Fe-2S</keyword>
<keyword evidence="5 15" id="KW-0479">Metal-binding</keyword>
<keyword evidence="6 15" id="KW-0460">Magnesium</keyword>
<feature type="domain" description="Dihydroxy-acid/6-phosphogluconate dehydratase N-terminal" evidence="16">
    <location>
        <begin position="48"/>
        <end position="366"/>
    </location>
</feature>
<keyword evidence="9 15" id="KW-0456">Lyase</keyword>
<comment type="subunit">
    <text evidence="15">Homodimer.</text>
</comment>
<evidence type="ECO:0000256" key="14">
    <source>
        <dbReference type="ARBA" id="ARBA00029490"/>
    </source>
</evidence>
<comment type="catalytic activity">
    <reaction evidence="15">
        <text>(2R,3R)-2,3-dihydroxy-3-methylpentanoate = (S)-3-methyl-2-oxopentanoate + H2O</text>
        <dbReference type="Rhea" id="RHEA:27694"/>
        <dbReference type="ChEBI" id="CHEBI:15377"/>
        <dbReference type="ChEBI" id="CHEBI:35146"/>
        <dbReference type="ChEBI" id="CHEBI:49258"/>
        <dbReference type="EC" id="4.2.1.9"/>
    </reaction>
</comment>
<dbReference type="RefSeq" id="WP_136405565.1">
    <property type="nucleotide sequence ID" value="NZ_JARXRQ010000003.1"/>
</dbReference>
<evidence type="ECO:0000313" key="19">
    <source>
        <dbReference type="Proteomes" id="UP000306236"/>
    </source>
</evidence>
<feature type="domain" description="Dihydroxy-acid/6-phosphogluconate dehydratase C-terminal" evidence="17">
    <location>
        <begin position="378"/>
        <end position="567"/>
    </location>
</feature>
<feature type="binding site" evidence="15">
    <location>
        <position position="95"/>
    </location>
    <ligand>
        <name>Mg(2+)</name>
        <dbReference type="ChEBI" id="CHEBI:18420"/>
    </ligand>
</feature>
<dbReference type="GO" id="GO:0004160">
    <property type="term" value="F:dihydroxy-acid dehydratase activity"/>
    <property type="evidence" value="ECO:0007669"/>
    <property type="project" value="UniProtKB-UniRule"/>
</dbReference>
<dbReference type="GO" id="GO:0051537">
    <property type="term" value="F:2 iron, 2 sulfur cluster binding"/>
    <property type="evidence" value="ECO:0007669"/>
    <property type="project" value="UniProtKB-UniRule"/>
</dbReference>
<evidence type="ECO:0000256" key="9">
    <source>
        <dbReference type="ARBA" id="ARBA00023239"/>
    </source>
</evidence>
<keyword evidence="3 15" id="KW-0028">Amino-acid biosynthesis</keyword>
<dbReference type="SUPFAM" id="SSF52016">
    <property type="entry name" value="LeuD/IlvD-like"/>
    <property type="match status" value="1"/>
</dbReference>
<evidence type="ECO:0000256" key="12">
    <source>
        <dbReference type="ARBA" id="ARBA00029436"/>
    </source>
</evidence>
<dbReference type="GO" id="GO:0009099">
    <property type="term" value="P:L-valine biosynthetic process"/>
    <property type="evidence" value="ECO:0007669"/>
    <property type="project" value="UniProtKB-UniRule"/>
</dbReference>
<dbReference type="UniPathway" id="UPA00049">
    <property type="reaction ID" value="UER00061"/>
</dbReference>
<evidence type="ECO:0000256" key="4">
    <source>
        <dbReference type="ARBA" id="ARBA00022714"/>
    </source>
</evidence>
<feature type="binding site" evidence="15">
    <location>
        <position position="137"/>
    </location>
    <ligand>
        <name>Mg(2+)</name>
        <dbReference type="ChEBI" id="CHEBI:18420"/>
    </ligand>
</feature>
<dbReference type="HAMAP" id="MF_00012">
    <property type="entry name" value="IlvD"/>
    <property type="match status" value="1"/>
</dbReference>
<name>A0A4V3YXD9_9BURK</name>
<feature type="binding site" evidence="15">
    <location>
        <position position="63"/>
    </location>
    <ligand>
        <name>[2Fe-2S] cluster</name>
        <dbReference type="ChEBI" id="CHEBI:190135"/>
    </ligand>
</feature>
<keyword evidence="8 15" id="KW-0411">Iron-sulfur</keyword>
<dbReference type="InterPro" id="IPR042096">
    <property type="entry name" value="Dihydro-acid_dehy_C"/>
</dbReference>
<comment type="caution">
    <text evidence="18">The sequence shown here is derived from an EMBL/GenBank/DDBJ whole genome shotgun (WGS) entry which is preliminary data.</text>
</comment>
<dbReference type="InterPro" id="IPR004404">
    <property type="entry name" value="DihydroxyA_deHydtase"/>
</dbReference>
<evidence type="ECO:0000256" key="13">
    <source>
        <dbReference type="ARBA" id="ARBA00029437"/>
    </source>
</evidence>
<dbReference type="InterPro" id="IPR000581">
    <property type="entry name" value="ILV_EDD_N"/>
</dbReference>
<feature type="binding site" description="via carbamate group" evidence="15">
    <location>
        <position position="138"/>
    </location>
    <ligand>
        <name>Mg(2+)</name>
        <dbReference type="ChEBI" id="CHEBI:18420"/>
    </ligand>
</feature>
<comment type="catalytic activity">
    <reaction evidence="11">
        <text>(2R)-2,3-dihydroxy-3-methylbutanoate = 3-methyl-2-oxobutanoate + H2O</text>
        <dbReference type="Rhea" id="RHEA:24809"/>
        <dbReference type="ChEBI" id="CHEBI:11851"/>
        <dbReference type="ChEBI" id="CHEBI:15377"/>
        <dbReference type="ChEBI" id="CHEBI:49072"/>
        <dbReference type="EC" id="4.2.1.9"/>
    </reaction>
    <physiologicalReaction direction="left-to-right" evidence="11">
        <dbReference type="Rhea" id="RHEA:24810"/>
    </physiologicalReaction>
</comment>
<sequence length="580" mass="60922">MTQPTQPQPDTTAYDPARRSKIVKHGLERAPHRWQLRTTGLDDAAIQQPFVGVVHTYGEVSPCSQSLLPQVQAAKLGIEVGGGTAREFSTVSVSDVLSQQHDGMRYSLMSREIIADSVEVVMKAQSYDALVGIGACDKTIPGLLMAMVRMNVPSLFLHGGQMLVGWHQGEQVNPLRMFEGVGRVHAGEISAAQLEDMGRNIVTTSGACPGQFSSGTAGSIAEVLGFSPLGSSGIPAAFSQRQAVARRAAEQLMANVLRDGRPLPRDLVTRKGLENAVAVVAATGGSTNATLHLPALAHEAGLSFTLADMQEVLQRTPTLASLMPGGPHVPYELHRIGGIPVVLKALLDGDFLHGDVPTLDGRLLQDALRDVAAPDGTIVRAHTDPFRASGGLVVLRGNLAPDGAVIKIAGLTRLELEGPARVFESEADALQAISARAYEEGDVLVIRNEGPHGGPGMREMLSVTSAIVGQGRGQTVALVTDGRFSGGTRGLCVGHVSPEASQGGPLALVRNGDRIRIDASQGSLALLVDESELARRKAAWSARQRPEPLSGVDEKYARLVGQADRGAVTHSGAAGTSTPV</sequence>
<dbReference type="PROSITE" id="PS00887">
    <property type="entry name" value="ILVD_EDD_2"/>
    <property type="match status" value="1"/>
</dbReference>
<feature type="modified residue" description="N6-carboxylysine" evidence="15">
    <location>
        <position position="138"/>
    </location>
</feature>
<dbReference type="OrthoDB" id="9807077at2"/>
<evidence type="ECO:0000313" key="18">
    <source>
        <dbReference type="EMBL" id="THJ34852.1"/>
    </source>
</evidence>
<comment type="similarity">
    <text evidence="2 15">Belongs to the IlvD/Edd family.</text>
</comment>
<dbReference type="InterPro" id="IPR056740">
    <property type="entry name" value="ILV_EDD_C"/>
</dbReference>
<dbReference type="InterPro" id="IPR037237">
    <property type="entry name" value="IlvD/EDD_N"/>
</dbReference>
<evidence type="ECO:0000256" key="1">
    <source>
        <dbReference type="ARBA" id="ARBA00001946"/>
    </source>
</evidence>
<protein>
    <recommendedName>
        <fullName evidence="14 15">Dihydroxy-acid dehydratase</fullName>
        <shortName evidence="15">DAD</shortName>
        <ecNumber evidence="14 15">4.2.1.9</ecNumber>
    </recommendedName>
</protein>
<dbReference type="PROSITE" id="PS00886">
    <property type="entry name" value="ILVD_EDD_1"/>
    <property type="match status" value="1"/>
</dbReference>
<dbReference type="Gene3D" id="3.50.30.80">
    <property type="entry name" value="IlvD/EDD C-terminal domain-like"/>
    <property type="match status" value="1"/>
</dbReference>
<evidence type="ECO:0000256" key="6">
    <source>
        <dbReference type="ARBA" id="ARBA00022842"/>
    </source>
</evidence>